<reference evidence="4" key="1">
    <citation type="journal article" date="2019" name="Int. J. Syst. Evol. Microbiol.">
        <title>The Global Catalogue of Microorganisms (GCM) 10K type strain sequencing project: providing services to taxonomists for standard genome sequencing and annotation.</title>
        <authorList>
            <consortium name="The Broad Institute Genomics Platform"/>
            <consortium name="The Broad Institute Genome Sequencing Center for Infectious Disease"/>
            <person name="Wu L."/>
            <person name="Ma J."/>
        </authorList>
    </citation>
    <scope>NUCLEOTIDE SEQUENCE [LARGE SCALE GENOMIC DNA]</scope>
    <source>
        <strain evidence="4">KCTC 52231</strain>
    </source>
</reference>
<evidence type="ECO:0008006" key="5">
    <source>
        <dbReference type="Google" id="ProtNLM"/>
    </source>
</evidence>
<dbReference type="Gene3D" id="3.30.930.30">
    <property type="match status" value="1"/>
</dbReference>
<protein>
    <recommendedName>
        <fullName evidence="5">Plasmid recombination enzyme</fullName>
    </recommendedName>
</protein>
<evidence type="ECO:0000313" key="4">
    <source>
        <dbReference type="Proteomes" id="UP001595647"/>
    </source>
</evidence>
<evidence type="ECO:0000256" key="2">
    <source>
        <dbReference type="SAM" id="MobiDB-lite"/>
    </source>
</evidence>
<feature type="compositionally biased region" description="Basic and acidic residues" evidence="2">
    <location>
        <begin position="397"/>
        <end position="408"/>
    </location>
</feature>
<feature type="coiled-coil region" evidence="1">
    <location>
        <begin position="255"/>
        <end position="303"/>
    </location>
</feature>
<name>A0ABV7I0S1_9HYPH</name>
<dbReference type="EMBL" id="JBHRTG010000007">
    <property type="protein sequence ID" value="MFC3163278.1"/>
    <property type="molecule type" value="Genomic_DNA"/>
</dbReference>
<proteinExistence type="predicted"/>
<keyword evidence="1" id="KW-0175">Coiled coil</keyword>
<comment type="caution">
    <text evidence="3">The sequence shown here is derived from an EMBL/GenBank/DDBJ whole genome shotgun (WGS) entry which is preliminary data.</text>
</comment>
<dbReference type="RefSeq" id="WP_182305584.1">
    <property type="nucleotide sequence ID" value="NZ_CP059896.1"/>
</dbReference>
<feature type="coiled-coil region" evidence="1">
    <location>
        <begin position="342"/>
        <end position="397"/>
    </location>
</feature>
<evidence type="ECO:0000313" key="3">
    <source>
        <dbReference type="EMBL" id="MFC3163278.1"/>
    </source>
</evidence>
<organism evidence="3 4">
    <name type="scientific">Ciceribacter thiooxidans</name>
    <dbReference type="NCBI Taxonomy" id="1969821"/>
    <lineage>
        <taxon>Bacteria</taxon>
        <taxon>Pseudomonadati</taxon>
        <taxon>Pseudomonadota</taxon>
        <taxon>Alphaproteobacteria</taxon>
        <taxon>Hyphomicrobiales</taxon>
        <taxon>Rhizobiaceae</taxon>
        <taxon>Ciceribacter</taxon>
    </lineage>
</organism>
<gene>
    <name evidence="3" type="ORF">ACFOHV_08305</name>
</gene>
<evidence type="ECO:0000256" key="1">
    <source>
        <dbReference type="SAM" id="Coils"/>
    </source>
</evidence>
<dbReference type="Proteomes" id="UP001595647">
    <property type="component" value="Unassembled WGS sequence"/>
</dbReference>
<accession>A0ABV7I0S1</accession>
<keyword evidence="4" id="KW-1185">Reference proteome</keyword>
<sequence length="420" mass="46528">MAFQFIHMTAYSRKGDGKGRSTSYVFNEARRDPDASFHVSNPASPIVVYGSTIDELERLHDATADAATTTPKGGKPRKVQKTQHTLMTVVASHPHLMEEVRADPEKRREAEDWERRTIAWLRSQYGDKLVSVIRHEDESHFHIHAYVLPDDPAMRAASLHPGQTAKAAVMAAGPAEGEDSKALNKRGDQAYKQAMREWQDSYHETVAIPCGLTRLGPQRRRLTRAEWQAEQTQAKALKTTIERAKAVKARGESIIASTKEDAAAIREEAARAKAEADRQLAAAKAATEAAKAAQDKAVAEQRKARSMMARVRQEAARLQHLPGVLRGIWDGFQKSRVAARIRAAVESEMEALRRTADDAADRASAANAGWREAEERAKNLRENLAETGRELATARRELAALRPPEPERTPGISTPALRRP</sequence>
<feature type="region of interest" description="Disordered" evidence="2">
    <location>
        <begin position="397"/>
        <end position="420"/>
    </location>
</feature>